<keyword evidence="2" id="KW-1133">Transmembrane helix</keyword>
<accession>A0A1I1IJK5</accession>
<keyword evidence="2" id="KW-0472">Membrane</keyword>
<name>A0A1I1IJK5_9ACTN</name>
<dbReference type="OrthoDB" id="3178004at2"/>
<feature type="region of interest" description="Disordered" evidence="1">
    <location>
        <begin position="326"/>
        <end position="347"/>
    </location>
</feature>
<evidence type="ECO:0000313" key="3">
    <source>
        <dbReference type="EMBL" id="SFC36464.1"/>
    </source>
</evidence>
<dbReference type="EMBL" id="FOLM01000003">
    <property type="protein sequence ID" value="SFC36464.1"/>
    <property type="molecule type" value="Genomic_DNA"/>
</dbReference>
<dbReference type="AlphaFoldDB" id="A0A1I1IJK5"/>
<protein>
    <recommendedName>
        <fullName evidence="5">DUF1648 domain-containing protein</fullName>
    </recommendedName>
</protein>
<feature type="transmembrane region" description="Helical" evidence="2">
    <location>
        <begin position="123"/>
        <end position="144"/>
    </location>
</feature>
<dbReference type="RefSeq" id="WP_093837940.1">
    <property type="nucleotide sequence ID" value="NZ_FOLM01000003.1"/>
</dbReference>
<dbReference type="STRING" id="910347.SAMN05421773_10385"/>
<gene>
    <name evidence="3" type="ORF">SAMN05421773_10385</name>
</gene>
<proteinExistence type="predicted"/>
<evidence type="ECO:0000313" key="4">
    <source>
        <dbReference type="Proteomes" id="UP000199207"/>
    </source>
</evidence>
<keyword evidence="4" id="KW-1185">Reference proteome</keyword>
<organism evidence="3 4">
    <name type="scientific">Streptomyces aidingensis</name>
    <dbReference type="NCBI Taxonomy" id="910347"/>
    <lineage>
        <taxon>Bacteria</taxon>
        <taxon>Bacillati</taxon>
        <taxon>Actinomycetota</taxon>
        <taxon>Actinomycetes</taxon>
        <taxon>Kitasatosporales</taxon>
        <taxon>Streptomycetaceae</taxon>
        <taxon>Streptomyces</taxon>
    </lineage>
</organism>
<evidence type="ECO:0008006" key="5">
    <source>
        <dbReference type="Google" id="ProtNLM"/>
    </source>
</evidence>
<evidence type="ECO:0000256" key="2">
    <source>
        <dbReference type="SAM" id="Phobius"/>
    </source>
</evidence>
<feature type="transmembrane region" description="Helical" evidence="2">
    <location>
        <begin position="188"/>
        <end position="205"/>
    </location>
</feature>
<evidence type="ECO:0000256" key="1">
    <source>
        <dbReference type="SAM" id="MobiDB-lite"/>
    </source>
</evidence>
<reference evidence="3 4" key="1">
    <citation type="submission" date="2016-10" db="EMBL/GenBank/DDBJ databases">
        <authorList>
            <person name="de Groot N.N."/>
        </authorList>
    </citation>
    <scope>NUCLEOTIDE SEQUENCE [LARGE SCALE GENOMIC DNA]</scope>
    <source>
        <strain evidence="3 4">CGMCC 4.5739</strain>
    </source>
</reference>
<sequence>MRVLDRGAMVVAGAYGLALAVTAGTFGAGYRWLPDPMATHFRPGGQADGYLARPAALLVSVGLLLALGVLFTLLARPAAGPGPGRRAVISGGSGTAGLLGWLLTAVTVVNWDLARGADAVLPPWQLAVGAAVGLAVAGAAWLLAGPPTAAERAETETAQAGERPAGLPLEPGEAAVWSRTIGSRPLRWAALSSAPAAAGCSVAAFSRPGLWPAAVLLLLTALLLAAATTVRVVVDRDGLRVRPLPLPHPRISVPLARISGASVRRVEALREFGGWGYRLRAGATGLVLRSGEALSLRLVTGREFVVTVDDAATAAALLNGLLERGGAGRPGLPAAGPDRPPGAEGRD</sequence>
<feature type="transmembrane region" description="Helical" evidence="2">
    <location>
        <begin position="87"/>
        <end position="111"/>
    </location>
</feature>
<keyword evidence="2" id="KW-0812">Transmembrane</keyword>
<dbReference type="Proteomes" id="UP000199207">
    <property type="component" value="Unassembled WGS sequence"/>
</dbReference>
<feature type="transmembrane region" description="Helical" evidence="2">
    <location>
        <begin position="51"/>
        <end position="75"/>
    </location>
</feature>
<feature type="transmembrane region" description="Helical" evidence="2">
    <location>
        <begin position="211"/>
        <end position="234"/>
    </location>
</feature>